<dbReference type="RefSeq" id="WP_231812587.1">
    <property type="nucleotide sequence ID" value="NZ_JAJOZR010000003.1"/>
</dbReference>
<accession>A0A9X1NNU6</accession>
<reference evidence="2" key="1">
    <citation type="submission" date="2021-12" db="EMBL/GenBank/DDBJ databases">
        <authorList>
            <person name="Li Y."/>
        </authorList>
    </citation>
    <scope>NUCLEOTIDE SEQUENCE</scope>
    <source>
        <strain evidence="2">DKSPLA3</strain>
    </source>
</reference>
<protein>
    <submittedName>
        <fullName evidence="2">Uncharacterized protein</fullName>
    </submittedName>
</protein>
<keyword evidence="3" id="KW-1185">Reference proteome</keyword>
<dbReference type="AlphaFoldDB" id="A0A9X1NNU6"/>
<evidence type="ECO:0000313" key="3">
    <source>
        <dbReference type="Proteomes" id="UP001139089"/>
    </source>
</evidence>
<comment type="caution">
    <text evidence="2">The sequence shown here is derived from an EMBL/GenBank/DDBJ whole genome shotgun (WGS) entry which is preliminary data.</text>
</comment>
<proteinExistence type="predicted"/>
<feature type="compositionally biased region" description="Basic and acidic residues" evidence="1">
    <location>
        <begin position="1"/>
        <end position="12"/>
    </location>
</feature>
<evidence type="ECO:0000256" key="1">
    <source>
        <dbReference type="SAM" id="MobiDB-lite"/>
    </source>
</evidence>
<name>A0A9X1NNU6_9HYPH</name>
<dbReference type="EMBL" id="JAJOZR010000003">
    <property type="protein sequence ID" value="MCD7108502.1"/>
    <property type="molecule type" value="Genomic_DNA"/>
</dbReference>
<gene>
    <name evidence="2" type="ORF">LRX75_05525</name>
</gene>
<evidence type="ECO:0000313" key="2">
    <source>
        <dbReference type="EMBL" id="MCD7108502.1"/>
    </source>
</evidence>
<dbReference type="Proteomes" id="UP001139089">
    <property type="component" value="Unassembled WGS sequence"/>
</dbReference>
<feature type="region of interest" description="Disordered" evidence="1">
    <location>
        <begin position="1"/>
        <end position="41"/>
    </location>
</feature>
<organism evidence="2 3">
    <name type="scientific">Rhizobium quercicola</name>
    <dbReference type="NCBI Taxonomy" id="2901226"/>
    <lineage>
        <taxon>Bacteria</taxon>
        <taxon>Pseudomonadati</taxon>
        <taxon>Pseudomonadota</taxon>
        <taxon>Alphaproteobacteria</taxon>
        <taxon>Hyphomicrobiales</taxon>
        <taxon>Rhizobiaceae</taxon>
        <taxon>Rhizobium/Agrobacterium group</taxon>
        <taxon>Rhizobium</taxon>
    </lineage>
</organism>
<sequence length="65" mass="7048">MKEVHARKEGAGRKPALSRDVSGVGERANAPGNRRGGQPTGIVRGFDRLILQEYFAEENGAAREI</sequence>